<reference evidence="2" key="1">
    <citation type="submission" date="2020-11" db="EMBL/GenBank/DDBJ databases">
        <authorList>
            <consortium name="DOE Joint Genome Institute"/>
            <person name="Ahrendt S."/>
            <person name="Riley R."/>
            <person name="Andreopoulos W."/>
            <person name="Labutti K."/>
            <person name="Pangilinan J."/>
            <person name="Ruiz-Duenas F.J."/>
            <person name="Barrasa J.M."/>
            <person name="Sanchez-Garcia M."/>
            <person name="Camarero S."/>
            <person name="Miyauchi S."/>
            <person name="Serrano A."/>
            <person name="Linde D."/>
            <person name="Babiker R."/>
            <person name="Drula E."/>
            <person name="Ayuso-Fernandez I."/>
            <person name="Pacheco R."/>
            <person name="Padilla G."/>
            <person name="Ferreira P."/>
            <person name="Barriuso J."/>
            <person name="Kellner H."/>
            <person name="Castanera R."/>
            <person name="Alfaro M."/>
            <person name="Ramirez L."/>
            <person name="Pisabarro A.G."/>
            <person name="Kuo A."/>
            <person name="Tritt A."/>
            <person name="Lipzen A."/>
            <person name="He G."/>
            <person name="Yan M."/>
            <person name="Ng V."/>
            <person name="Cullen D."/>
            <person name="Martin F."/>
            <person name="Rosso M.-N."/>
            <person name="Henrissat B."/>
            <person name="Hibbett D."/>
            <person name="Martinez A.T."/>
            <person name="Grigoriev I.V."/>
        </authorList>
    </citation>
    <scope>NUCLEOTIDE SEQUENCE</scope>
    <source>
        <strain evidence="2">CIRM-BRFM 674</strain>
    </source>
</reference>
<comment type="caution">
    <text evidence="2">The sequence shown here is derived from an EMBL/GenBank/DDBJ whole genome shotgun (WGS) entry which is preliminary data.</text>
</comment>
<keyword evidence="3" id="KW-1185">Reference proteome</keyword>
<evidence type="ECO:0000256" key="1">
    <source>
        <dbReference type="SAM" id="MobiDB-lite"/>
    </source>
</evidence>
<name>A0A9P5Z0Q0_9AGAR</name>
<protein>
    <submittedName>
        <fullName evidence="2">Uncharacterized protein</fullName>
    </submittedName>
</protein>
<feature type="compositionally biased region" description="Low complexity" evidence="1">
    <location>
        <begin position="1"/>
        <end position="25"/>
    </location>
</feature>
<accession>A0A9P5Z0Q0</accession>
<feature type="region of interest" description="Disordered" evidence="1">
    <location>
        <begin position="1"/>
        <end position="70"/>
    </location>
</feature>
<proteinExistence type="predicted"/>
<feature type="region of interest" description="Disordered" evidence="1">
    <location>
        <begin position="169"/>
        <end position="260"/>
    </location>
</feature>
<feature type="compositionally biased region" description="Polar residues" evidence="1">
    <location>
        <begin position="191"/>
        <end position="200"/>
    </location>
</feature>
<dbReference type="AlphaFoldDB" id="A0A9P5Z0Q0"/>
<evidence type="ECO:0000313" key="2">
    <source>
        <dbReference type="EMBL" id="KAF9478676.1"/>
    </source>
</evidence>
<organism evidence="2 3">
    <name type="scientific">Pholiota conissans</name>
    <dbReference type="NCBI Taxonomy" id="109636"/>
    <lineage>
        <taxon>Eukaryota</taxon>
        <taxon>Fungi</taxon>
        <taxon>Dikarya</taxon>
        <taxon>Basidiomycota</taxon>
        <taxon>Agaricomycotina</taxon>
        <taxon>Agaricomycetes</taxon>
        <taxon>Agaricomycetidae</taxon>
        <taxon>Agaricales</taxon>
        <taxon>Agaricineae</taxon>
        <taxon>Strophariaceae</taxon>
        <taxon>Pholiota</taxon>
    </lineage>
</organism>
<dbReference type="Proteomes" id="UP000807469">
    <property type="component" value="Unassembled WGS sequence"/>
</dbReference>
<dbReference type="OrthoDB" id="3263613at2759"/>
<sequence length="369" mass="39675">MPPTLRSSNSARSSPVSSKSLSANVPHSANNTPSTTPTRKAPQCSKCGRPRAGHPRSGCPFADSPPPKKLNLAAASHLTDAMGSMVLDTPGLGERDEDSKAFIRNRRRKSAQPVIMQSESLMSLSTNSKEIVERLSQPGVFDDTLEEGKGKASRIVRWQETILDIPNPAKKKMMAPARSSMPCTLIPPTPESSFVSSRNDSFLKMESPSANSIQPLSDEDEDEPDTDQDQDQEEHVASSHGSSASTATRRPRPLERTMSADERDIFISKLSGEASATIYIIPKADVDAILTQARNLKFIAELVMNEDAEDPNALIILGRDKSAVQALVRKVETENRKAEATKSRSSALRTAAGAAVVGAVGAWAGLAFT</sequence>
<dbReference type="EMBL" id="MU155229">
    <property type="protein sequence ID" value="KAF9478676.1"/>
    <property type="molecule type" value="Genomic_DNA"/>
</dbReference>
<feature type="compositionally biased region" description="Low complexity" evidence="1">
    <location>
        <begin position="238"/>
        <end position="248"/>
    </location>
</feature>
<feature type="compositionally biased region" description="Polar residues" evidence="1">
    <location>
        <begin position="27"/>
        <end position="38"/>
    </location>
</feature>
<gene>
    <name evidence="2" type="ORF">BDN70DRAFT_913540</name>
</gene>
<evidence type="ECO:0000313" key="3">
    <source>
        <dbReference type="Proteomes" id="UP000807469"/>
    </source>
</evidence>
<feature type="compositionally biased region" description="Acidic residues" evidence="1">
    <location>
        <begin position="217"/>
        <end position="232"/>
    </location>
</feature>